<evidence type="ECO:0008006" key="13">
    <source>
        <dbReference type="Google" id="ProtNLM"/>
    </source>
</evidence>
<keyword evidence="10" id="KW-0472">Membrane</keyword>
<keyword evidence="3" id="KW-0349">Heme</keyword>
<evidence type="ECO:0000256" key="5">
    <source>
        <dbReference type="ARBA" id="ARBA00022723"/>
    </source>
</evidence>
<dbReference type="AlphaFoldDB" id="A0AAW2BPX4"/>
<evidence type="ECO:0000256" key="10">
    <source>
        <dbReference type="ARBA" id="ARBA00023136"/>
    </source>
</evidence>
<accession>A0AAW2BPX4</accession>
<dbReference type="GO" id="GO:0004497">
    <property type="term" value="F:monooxygenase activity"/>
    <property type="evidence" value="ECO:0007669"/>
    <property type="project" value="UniProtKB-KW"/>
</dbReference>
<dbReference type="GO" id="GO:0020037">
    <property type="term" value="F:heme binding"/>
    <property type="evidence" value="ECO:0007669"/>
    <property type="project" value="InterPro"/>
</dbReference>
<evidence type="ECO:0000256" key="8">
    <source>
        <dbReference type="ARBA" id="ARBA00023004"/>
    </source>
</evidence>
<evidence type="ECO:0000256" key="4">
    <source>
        <dbReference type="ARBA" id="ARBA00022692"/>
    </source>
</evidence>
<dbReference type="EMBL" id="JAZDWU010000011">
    <property type="protein sequence ID" value="KAK9986969.1"/>
    <property type="molecule type" value="Genomic_DNA"/>
</dbReference>
<dbReference type="GO" id="GO:0016705">
    <property type="term" value="F:oxidoreductase activity, acting on paired donors, with incorporation or reduction of molecular oxygen"/>
    <property type="evidence" value="ECO:0007669"/>
    <property type="project" value="InterPro"/>
</dbReference>
<dbReference type="PANTHER" id="PTHR47947:SF26">
    <property type="entry name" value="CYTOCHROME P450"/>
    <property type="match status" value="1"/>
</dbReference>
<dbReference type="PRINTS" id="PR00463">
    <property type="entry name" value="EP450I"/>
</dbReference>
<comment type="cofactor">
    <cofactor evidence="1">
        <name>heme</name>
        <dbReference type="ChEBI" id="CHEBI:30413"/>
    </cofactor>
</comment>
<dbReference type="GO" id="GO:0016020">
    <property type="term" value="C:membrane"/>
    <property type="evidence" value="ECO:0007669"/>
    <property type="project" value="UniProtKB-SubCell"/>
</dbReference>
<dbReference type="Pfam" id="PF00067">
    <property type="entry name" value="p450"/>
    <property type="match status" value="1"/>
</dbReference>
<keyword evidence="4" id="KW-0812">Transmembrane</keyword>
<dbReference type="InterPro" id="IPR036396">
    <property type="entry name" value="Cyt_P450_sf"/>
</dbReference>
<dbReference type="InterPro" id="IPR002401">
    <property type="entry name" value="Cyt_P450_E_grp-I"/>
</dbReference>
<evidence type="ECO:0000256" key="6">
    <source>
        <dbReference type="ARBA" id="ARBA00022989"/>
    </source>
</evidence>
<keyword evidence="9" id="KW-0503">Monooxygenase</keyword>
<comment type="subcellular location">
    <subcellularLocation>
        <location evidence="2">Membrane</location>
    </subcellularLocation>
</comment>
<evidence type="ECO:0000256" key="9">
    <source>
        <dbReference type="ARBA" id="ARBA00023033"/>
    </source>
</evidence>
<keyword evidence="7" id="KW-0560">Oxidoreductase</keyword>
<keyword evidence="8" id="KW-0408">Iron</keyword>
<dbReference type="InterPro" id="IPR050651">
    <property type="entry name" value="Plant_Cytochrome_P450_Monoox"/>
</dbReference>
<name>A0AAW2BPX4_9ROSI</name>
<evidence type="ECO:0000256" key="2">
    <source>
        <dbReference type="ARBA" id="ARBA00004370"/>
    </source>
</evidence>
<organism evidence="11 12">
    <name type="scientific">Lithocarpus litseifolius</name>
    <dbReference type="NCBI Taxonomy" id="425828"/>
    <lineage>
        <taxon>Eukaryota</taxon>
        <taxon>Viridiplantae</taxon>
        <taxon>Streptophyta</taxon>
        <taxon>Embryophyta</taxon>
        <taxon>Tracheophyta</taxon>
        <taxon>Spermatophyta</taxon>
        <taxon>Magnoliopsida</taxon>
        <taxon>eudicotyledons</taxon>
        <taxon>Gunneridae</taxon>
        <taxon>Pentapetalae</taxon>
        <taxon>rosids</taxon>
        <taxon>fabids</taxon>
        <taxon>Fagales</taxon>
        <taxon>Fagaceae</taxon>
        <taxon>Lithocarpus</taxon>
    </lineage>
</organism>
<evidence type="ECO:0000256" key="3">
    <source>
        <dbReference type="ARBA" id="ARBA00022617"/>
    </source>
</evidence>
<comment type="caution">
    <text evidence="11">The sequence shown here is derived from an EMBL/GenBank/DDBJ whole genome shotgun (WGS) entry which is preliminary data.</text>
</comment>
<evidence type="ECO:0000313" key="12">
    <source>
        <dbReference type="Proteomes" id="UP001459277"/>
    </source>
</evidence>
<proteinExistence type="predicted"/>
<dbReference type="GO" id="GO:0005506">
    <property type="term" value="F:iron ion binding"/>
    <property type="evidence" value="ECO:0007669"/>
    <property type="project" value="InterPro"/>
</dbReference>
<dbReference type="SUPFAM" id="SSF48264">
    <property type="entry name" value="Cytochrome P450"/>
    <property type="match status" value="1"/>
</dbReference>
<evidence type="ECO:0000256" key="1">
    <source>
        <dbReference type="ARBA" id="ARBA00001971"/>
    </source>
</evidence>
<dbReference type="Gene3D" id="1.10.630.10">
    <property type="entry name" value="Cytochrome P450"/>
    <property type="match status" value="1"/>
</dbReference>
<dbReference type="InterPro" id="IPR001128">
    <property type="entry name" value="Cyt_P450"/>
</dbReference>
<evidence type="ECO:0000313" key="11">
    <source>
        <dbReference type="EMBL" id="KAK9986969.1"/>
    </source>
</evidence>
<keyword evidence="5" id="KW-0479">Metal-binding</keyword>
<gene>
    <name evidence="11" type="ORF">SO802_031920</name>
</gene>
<dbReference type="Proteomes" id="UP001459277">
    <property type="component" value="Unassembled WGS sequence"/>
</dbReference>
<reference evidence="11 12" key="1">
    <citation type="submission" date="2024-01" db="EMBL/GenBank/DDBJ databases">
        <title>A telomere-to-telomere, gap-free genome of sweet tea (Lithocarpus litseifolius).</title>
        <authorList>
            <person name="Zhou J."/>
        </authorList>
    </citation>
    <scope>NUCLEOTIDE SEQUENCE [LARGE SCALE GENOMIC DNA]</scope>
    <source>
        <strain evidence="11">Zhou-2022a</strain>
        <tissue evidence="11">Leaf</tissue>
    </source>
</reference>
<dbReference type="PANTHER" id="PTHR47947">
    <property type="entry name" value="CYTOCHROME P450 82C3-RELATED"/>
    <property type="match status" value="1"/>
</dbReference>
<protein>
    <recommendedName>
        <fullName evidence="13">Cytochrome P450</fullName>
    </recommendedName>
</protein>
<sequence length="241" mass="27488">MKEAFSYGEASNPAEFVPILWWMDYGGLEKRLKNLPKRTDAFLQGLIGEHRRKEEEGNTMIDHMLSLQKSQPEYYIDQIIKGHILVLLLAGTDTLAVILEWAMSNLLNHPNVLKKAREEVDNQIGQEKLIEESNISKLHYLQCIISEMLRLKPAAPLLVPHMSSADCTIAGYDFPHGIMLLVNAWAMHRDSKCFEWERVTEEEVDMTEGNGITMSKAVPLEAKCKARLVIHKVLYESIDNV</sequence>
<evidence type="ECO:0000256" key="7">
    <source>
        <dbReference type="ARBA" id="ARBA00023002"/>
    </source>
</evidence>
<keyword evidence="6" id="KW-1133">Transmembrane helix</keyword>
<keyword evidence="12" id="KW-1185">Reference proteome</keyword>